<keyword evidence="21" id="KW-0418">Kinase</keyword>
<keyword evidence="30" id="KW-0675">Receptor</keyword>
<evidence type="ECO:0000256" key="30">
    <source>
        <dbReference type="ARBA" id="ARBA00023170"/>
    </source>
</evidence>
<name>A0A2K5LDR2_CERAT</name>
<keyword evidence="19 39" id="KW-0732">Signal</keyword>
<reference evidence="42" key="2">
    <citation type="submission" date="2025-09" db="UniProtKB">
        <authorList>
            <consortium name="Ensembl"/>
        </authorList>
    </citation>
    <scope>IDENTIFICATION</scope>
</reference>
<dbReference type="GO" id="GO:0007507">
    <property type="term" value="P:heart development"/>
    <property type="evidence" value="ECO:0007669"/>
    <property type="project" value="TreeGrafter"/>
</dbReference>
<evidence type="ECO:0000256" key="15">
    <source>
        <dbReference type="ARBA" id="ARBA00022679"/>
    </source>
</evidence>
<keyword evidence="16" id="KW-0812">Transmembrane</keyword>
<protein>
    <recommendedName>
        <fullName evidence="33">TGF-beta receptor type-1</fullName>
        <ecNumber evidence="8">2.7.11.30</ecNumber>
    </recommendedName>
    <alternativeName>
        <fullName evidence="34">Transforming growth factor-beta receptor type I</fullName>
    </alternativeName>
</protein>
<dbReference type="GO" id="GO:0005886">
    <property type="term" value="C:plasma membrane"/>
    <property type="evidence" value="ECO:0007669"/>
    <property type="project" value="UniProtKB-SubCell"/>
</dbReference>
<keyword evidence="15" id="KW-0808">Transferase</keyword>
<dbReference type="Bgee" id="ENSCATG00000029518">
    <property type="expression patterns" value="Expressed in lung and 12 other cell types or tissues"/>
</dbReference>
<dbReference type="OMA" id="VPHCCDR"/>
<dbReference type="InterPro" id="IPR000719">
    <property type="entry name" value="Prot_kinase_dom"/>
</dbReference>
<dbReference type="GeneTree" id="ENSGT00940000156394"/>
<keyword evidence="25" id="KW-0832">Ubl conjugation</keyword>
<keyword evidence="9" id="KW-0796">Tight junction</keyword>
<evidence type="ECO:0000256" key="16">
    <source>
        <dbReference type="ARBA" id="ARBA00022692"/>
    </source>
</evidence>
<keyword evidence="17" id="KW-0053">Apoptosis</keyword>
<dbReference type="GO" id="GO:0046332">
    <property type="term" value="F:SMAD binding"/>
    <property type="evidence" value="ECO:0007669"/>
    <property type="project" value="TreeGrafter"/>
</dbReference>
<evidence type="ECO:0000256" key="2">
    <source>
        <dbReference type="ARBA" id="ARBA00001946"/>
    </source>
</evidence>
<evidence type="ECO:0000256" key="35">
    <source>
        <dbReference type="ARBA" id="ARBA00047681"/>
    </source>
</evidence>
<dbReference type="GO" id="GO:0005923">
    <property type="term" value="C:bicellular tight junction"/>
    <property type="evidence" value="ECO:0007669"/>
    <property type="project" value="UniProtKB-SubCell"/>
</dbReference>
<evidence type="ECO:0000256" key="39">
    <source>
        <dbReference type="SAM" id="SignalP"/>
    </source>
</evidence>
<evidence type="ECO:0000256" key="3">
    <source>
        <dbReference type="ARBA" id="ARBA00004241"/>
    </source>
</evidence>
<feature type="domain" description="Protein kinase" evidence="40">
    <location>
        <begin position="128"/>
        <end position="418"/>
    </location>
</feature>
<dbReference type="PROSITE" id="PS51256">
    <property type="entry name" value="GS"/>
    <property type="match status" value="1"/>
</dbReference>
<dbReference type="InterPro" id="IPR003605">
    <property type="entry name" value="GS_dom"/>
</dbReference>
<keyword evidence="43" id="KW-1185">Reference proteome</keyword>
<dbReference type="SUPFAM" id="SSF57302">
    <property type="entry name" value="Snake toxin-like"/>
    <property type="match status" value="1"/>
</dbReference>
<dbReference type="GO" id="GO:0097305">
    <property type="term" value="P:response to alcohol"/>
    <property type="evidence" value="ECO:0007669"/>
    <property type="project" value="UniProtKB-ARBA"/>
</dbReference>
<keyword evidence="24" id="KW-0460">Magnesium</keyword>
<dbReference type="InterPro" id="IPR045860">
    <property type="entry name" value="Snake_toxin-like_sf"/>
</dbReference>
<evidence type="ECO:0000256" key="18">
    <source>
        <dbReference type="ARBA" id="ARBA00022723"/>
    </source>
</evidence>
<dbReference type="InterPro" id="IPR008271">
    <property type="entry name" value="Ser/Thr_kinase_AS"/>
</dbReference>
<dbReference type="GO" id="GO:0005025">
    <property type="term" value="F:transforming growth factor beta receptor activity, type I"/>
    <property type="evidence" value="ECO:0007669"/>
    <property type="project" value="TreeGrafter"/>
</dbReference>
<dbReference type="PROSITE" id="PS00108">
    <property type="entry name" value="PROTEIN_KINASE_ST"/>
    <property type="match status" value="1"/>
</dbReference>
<comment type="cofactor">
    <cofactor evidence="2">
        <name>Mg(2+)</name>
        <dbReference type="ChEBI" id="CHEBI:18420"/>
    </cofactor>
</comment>
<gene>
    <name evidence="42" type="primary">TGFBR1</name>
</gene>
<dbReference type="GO" id="GO:0045121">
    <property type="term" value="C:membrane raft"/>
    <property type="evidence" value="ECO:0007669"/>
    <property type="project" value="UniProtKB-SubCell"/>
</dbReference>
<organism evidence="42 43">
    <name type="scientific">Cercocebus atys</name>
    <name type="common">Sooty mangabey</name>
    <name type="synonym">Cercocebus torquatus atys</name>
    <dbReference type="NCBI Taxonomy" id="9531"/>
    <lineage>
        <taxon>Eukaryota</taxon>
        <taxon>Metazoa</taxon>
        <taxon>Chordata</taxon>
        <taxon>Craniata</taxon>
        <taxon>Vertebrata</taxon>
        <taxon>Euteleostomi</taxon>
        <taxon>Mammalia</taxon>
        <taxon>Eutheria</taxon>
        <taxon>Euarchontoglires</taxon>
        <taxon>Primates</taxon>
        <taxon>Haplorrhini</taxon>
        <taxon>Catarrhini</taxon>
        <taxon>Cercopithecidae</taxon>
        <taxon>Cercopithecinae</taxon>
        <taxon>Cercocebus</taxon>
    </lineage>
</organism>
<keyword evidence="13" id="KW-0597">Phosphoprotein</keyword>
<dbReference type="GO" id="GO:0006915">
    <property type="term" value="P:apoptotic process"/>
    <property type="evidence" value="ECO:0007669"/>
    <property type="project" value="UniProtKB-KW"/>
</dbReference>
<keyword evidence="18" id="KW-0479">Metal-binding</keyword>
<dbReference type="GO" id="GO:1902554">
    <property type="term" value="C:serine/threonine protein kinase complex"/>
    <property type="evidence" value="ECO:0007669"/>
    <property type="project" value="UniProtKB-ARBA"/>
</dbReference>
<evidence type="ECO:0000259" key="40">
    <source>
        <dbReference type="PROSITE" id="PS50011"/>
    </source>
</evidence>
<evidence type="ECO:0000256" key="6">
    <source>
        <dbReference type="ARBA" id="ARBA00004435"/>
    </source>
</evidence>
<dbReference type="PANTHER" id="PTHR23255:SF61">
    <property type="entry name" value="TGF-BETA RECEPTOR TYPE-1"/>
    <property type="match status" value="1"/>
</dbReference>
<evidence type="ECO:0000256" key="21">
    <source>
        <dbReference type="ARBA" id="ARBA00022777"/>
    </source>
</evidence>
<evidence type="ECO:0000256" key="13">
    <source>
        <dbReference type="ARBA" id="ARBA00022553"/>
    </source>
</evidence>
<keyword evidence="31" id="KW-0325">Glycoprotein</keyword>
<dbReference type="CDD" id="cd14143">
    <property type="entry name" value="STKc_TGFbR1_ACVR1b_ACVR1c"/>
    <property type="match status" value="1"/>
</dbReference>
<keyword evidence="27" id="KW-1133">Transmembrane helix</keyword>
<keyword evidence="28" id="KW-0472">Membrane</keyword>
<keyword evidence="26" id="KW-0965">Cell junction</keyword>
<comment type="similarity">
    <text evidence="7">Belongs to the protein kinase superfamily. TKL Ser/Thr protein kinase family. TGFB receptor subfamily.</text>
</comment>
<dbReference type="SUPFAM" id="SSF56112">
    <property type="entry name" value="Protein kinase-like (PK-like)"/>
    <property type="match status" value="1"/>
</dbReference>
<dbReference type="FunFam" id="3.30.200.20:FF:000023">
    <property type="entry name" value="Receptor protein serine/threonine kinase"/>
    <property type="match status" value="1"/>
</dbReference>
<evidence type="ECO:0000256" key="32">
    <source>
        <dbReference type="ARBA" id="ARBA00023211"/>
    </source>
</evidence>
<dbReference type="PANTHER" id="PTHR23255">
    <property type="entry name" value="TRANSFORMING GROWTH FACTOR-BETA RECEPTOR TYPE I AND II"/>
    <property type="match status" value="1"/>
</dbReference>
<evidence type="ECO:0000256" key="29">
    <source>
        <dbReference type="ARBA" id="ARBA00023157"/>
    </source>
</evidence>
<dbReference type="FunFam" id="2.10.60.10:FF:000005">
    <property type="entry name" value="Receptor protein serine/threonine kinase"/>
    <property type="match status" value="1"/>
</dbReference>
<comment type="catalytic activity">
    <reaction evidence="36">
        <text>L-threonyl-[receptor-protein] + ATP = O-phospho-L-threonyl-[receptor-protein] + ADP + H(+)</text>
        <dbReference type="Rhea" id="RHEA:44880"/>
        <dbReference type="Rhea" id="RHEA-COMP:11024"/>
        <dbReference type="Rhea" id="RHEA-COMP:11025"/>
        <dbReference type="ChEBI" id="CHEBI:15378"/>
        <dbReference type="ChEBI" id="CHEBI:30013"/>
        <dbReference type="ChEBI" id="CHEBI:30616"/>
        <dbReference type="ChEBI" id="CHEBI:61977"/>
        <dbReference type="ChEBI" id="CHEBI:456216"/>
        <dbReference type="EC" id="2.7.11.30"/>
    </reaction>
</comment>
<keyword evidence="11" id="KW-1017">Isopeptide bond</keyword>
<evidence type="ECO:0000256" key="20">
    <source>
        <dbReference type="ARBA" id="ARBA00022741"/>
    </source>
</evidence>
<evidence type="ECO:0000256" key="22">
    <source>
        <dbReference type="ARBA" id="ARBA00022782"/>
    </source>
</evidence>
<dbReference type="GO" id="GO:0043235">
    <property type="term" value="C:receptor complex"/>
    <property type="evidence" value="ECO:0007669"/>
    <property type="project" value="TreeGrafter"/>
</dbReference>
<dbReference type="GO" id="GO:0005524">
    <property type="term" value="F:ATP binding"/>
    <property type="evidence" value="ECO:0007669"/>
    <property type="project" value="UniProtKB-UniRule"/>
</dbReference>
<evidence type="ECO:0000256" key="28">
    <source>
        <dbReference type="ARBA" id="ARBA00023136"/>
    </source>
</evidence>
<evidence type="ECO:0000256" key="37">
    <source>
        <dbReference type="PROSITE-ProRule" id="PRU10141"/>
    </source>
</evidence>
<evidence type="ECO:0000256" key="33">
    <source>
        <dbReference type="ARBA" id="ARBA00040150"/>
    </source>
</evidence>
<evidence type="ECO:0000256" key="8">
    <source>
        <dbReference type="ARBA" id="ARBA00012401"/>
    </source>
</evidence>
<comment type="catalytic activity">
    <reaction evidence="35">
        <text>L-seryl-[receptor-protein] + ATP = O-phospho-L-seryl-[receptor-protein] + ADP + H(+)</text>
        <dbReference type="Rhea" id="RHEA:18673"/>
        <dbReference type="Rhea" id="RHEA-COMP:11022"/>
        <dbReference type="Rhea" id="RHEA-COMP:11023"/>
        <dbReference type="ChEBI" id="CHEBI:15378"/>
        <dbReference type="ChEBI" id="CHEBI:29999"/>
        <dbReference type="ChEBI" id="CHEBI:30616"/>
        <dbReference type="ChEBI" id="CHEBI:83421"/>
        <dbReference type="ChEBI" id="CHEBI:456216"/>
        <dbReference type="EC" id="2.7.11.30"/>
    </reaction>
</comment>
<dbReference type="InterPro" id="IPR000472">
    <property type="entry name" value="Activin_recp"/>
</dbReference>
<keyword evidence="29" id="KW-1015">Disulfide bond</keyword>
<comment type="subcellular location">
    <subcellularLocation>
        <location evidence="6">Cell junction</location>
        <location evidence="6">Tight junction</location>
    </subcellularLocation>
    <subcellularLocation>
        <location evidence="4">Cell membrane</location>
        <topology evidence="4">Single-pass type I membrane protein</topology>
    </subcellularLocation>
    <subcellularLocation>
        <location evidence="3">Cell surface</location>
    </subcellularLocation>
    <subcellularLocation>
        <location evidence="5">Membrane raft</location>
    </subcellularLocation>
</comment>
<evidence type="ECO:0000256" key="17">
    <source>
        <dbReference type="ARBA" id="ARBA00022703"/>
    </source>
</evidence>
<dbReference type="InterPro" id="IPR000333">
    <property type="entry name" value="TGFB_receptor"/>
</dbReference>
<dbReference type="GO" id="GO:0009986">
    <property type="term" value="C:cell surface"/>
    <property type="evidence" value="ECO:0007669"/>
    <property type="project" value="UniProtKB-SubCell"/>
</dbReference>
<evidence type="ECO:0000256" key="1">
    <source>
        <dbReference type="ARBA" id="ARBA00001936"/>
    </source>
</evidence>
<evidence type="ECO:0000313" key="42">
    <source>
        <dbReference type="Ensembl" id="ENSCATP00000011089.1"/>
    </source>
</evidence>
<proteinExistence type="inferred from homology"/>
<feature type="signal peptide" evidence="39">
    <location>
        <begin position="1"/>
        <end position="26"/>
    </location>
</feature>
<evidence type="ECO:0000256" key="12">
    <source>
        <dbReference type="ARBA" id="ARBA00022527"/>
    </source>
</evidence>
<dbReference type="Gene3D" id="2.10.60.10">
    <property type="entry name" value="CD59"/>
    <property type="match status" value="1"/>
</dbReference>
<dbReference type="GO" id="GO:0007179">
    <property type="term" value="P:transforming growth factor beta receptor signaling pathway"/>
    <property type="evidence" value="ECO:0007669"/>
    <property type="project" value="TreeGrafter"/>
</dbReference>
<keyword evidence="14" id="KW-0341">Growth regulation</keyword>
<keyword evidence="12 38" id="KW-0723">Serine/threonine-protein kinase</keyword>
<dbReference type="CDD" id="cd23537">
    <property type="entry name" value="TFP_LU_ECD_ALK5"/>
    <property type="match status" value="1"/>
</dbReference>
<evidence type="ECO:0000256" key="5">
    <source>
        <dbReference type="ARBA" id="ARBA00004285"/>
    </source>
</evidence>
<evidence type="ECO:0000256" key="26">
    <source>
        <dbReference type="ARBA" id="ARBA00022949"/>
    </source>
</evidence>
<evidence type="ECO:0000313" key="43">
    <source>
        <dbReference type="Proteomes" id="UP000233060"/>
    </source>
</evidence>
<evidence type="ECO:0000256" key="36">
    <source>
        <dbReference type="ARBA" id="ARBA00048773"/>
    </source>
</evidence>
<keyword evidence="10" id="KW-1003">Cell membrane</keyword>
<dbReference type="EC" id="2.7.11.30" evidence="8"/>
<evidence type="ECO:0000256" key="25">
    <source>
        <dbReference type="ARBA" id="ARBA00022843"/>
    </source>
</evidence>
<dbReference type="PROSITE" id="PS50011">
    <property type="entry name" value="PROTEIN_KINASE_DOM"/>
    <property type="match status" value="1"/>
</dbReference>
<evidence type="ECO:0000256" key="4">
    <source>
        <dbReference type="ARBA" id="ARBA00004251"/>
    </source>
</evidence>
<dbReference type="Ensembl" id="ENSCATT00000035206.1">
    <property type="protein sequence ID" value="ENSCATP00000011089.1"/>
    <property type="gene ID" value="ENSCATG00000029518.1"/>
</dbReference>
<sequence>MEATAAAPRPQLLLLVLAATAAAAAALLPGATALQCFCHLCTKDNFTCVTDGLCFVSVTETTDKVIHNSMCIAEIDLIPRDRPFVCAPSSKTGSVTTTYCCNQDHCNKIELPTTGLPLLVQRTIARTIVLQESIGKGRFGEVWRGKWRGEEVAVKIFSSREERSWFREAEIYQTVMLRHENILGFIAADNKDNGTWTQLWLVSDYHEHGSLFDYLNRYTVTVEGMIKLALSTASGLAHLHMEIVGTQGKPAIAHRDLKSKNILVKKNGTCCIADLGLAVRHDSATDTIDIAPNHRVGTKRYMAPEVLDDSINMKHFESFKRADIYAMGLVFWEIARRCSIGGIHEDYQLPYYDLVPSDPSVEEMRKVVCEQKLRPNIPNRWQSCEALRVMAKIMRECWYANGAARLTALRIKKTLSQLSQQEGIKM</sequence>
<dbReference type="GO" id="GO:0030154">
    <property type="term" value="P:cell differentiation"/>
    <property type="evidence" value="ECO:0007669"/>
    <property type="project" value="UniProtKB-KW"/>
</dbReference>
<dbReference type="Proteomes" id="UP000233060">
    <property type="component" value="Unassembled WGS sequence"/>
</dbReference>
<dbReference type="Pfam" id="PF08515">
    <property type="entry name" value="TGF_beta_GS"/>
    <property type="match status" value="1"/>
</dbReference>
<feature type="chain" id="PRO_5014340931" description="TGF-beta receptor type-1" evidence="39">
    <location>
        <begin position="27"/>
        <end position="426"/>
    </location>
</feature>
<evidence type="ECO:0000256" key="34">
    <source>
        <dbReference type="ARBA" id="ARBA00043075"/>
    </source>
</evidence>
<feature type="domain" description="GS" evidence="41">
    <location>
        <begin position="114"/>
        <end position="127"/>
    </location>
</feature>
<evidence type="ECO:0000256" key="7">
    <source>
        <dbReference type="ARBA" id="ARBA00009605"/>
    </source>
</evidence>
<feature type="binding site" evidence="37">
    <location>
        <position position="155"/>
    </location>
    <ligand>
        <name>ATP</name>
        <dbReference type="ChEBI" id="CHEBI:30616"/>
    </ligand>
</feature>
<dbReference type="Pfam" id="PF00069">
    <property type="entry name" value="Pkinase"/>
    <property type="match status" value="1"/>
</dbReference>
<evidence type="ECO:0000256" key="14">
    <source>
        <dbReference type="ARBA" id="ARBA00022604"/>
    </source>
</evidence>
<reference evidence="42" key="1">
    <citation type="submission" date="2025-08" db="UniProtKB">
        <authorList>
            <consortium name="Ensembl"/>
        </authorList>
    </citation>
    <scope>IDENTIFICATION</scope>
</reference>
<evidence type="ECO:0000256" key="24">
    <source>
        <dbReference type="ARBA" id="ARBA00022842"/>
    </source>
</evidence>
<evidence type="ECO:0000256" key="10">
    <source>
        <dbReference type="ARBA" id="ARBA00022475"/>
    </source>
</evidence>
<dbReference type="SMART" id="SM00220">
    <property type="entry name" value="S_TKc"/>
    <property type="match status" value="1"/>
</dbReference>
<dbReference type="Gene3D" id="3.30.200.20">
    <property type="entry name" value="Phosphorylase Kinase, domain 1"/>
    <property type="match status" value="1"/>
</dbReference>
<dbReference type="GO" id="GO:0050431">
    <property type="term" value="F:transforming growth factor beta binding"/>
    <property type="evidence" value="ECO:0007669"/>
    <property type="project" value="UniProtKB-ARBA"/>
</dbReference>
<dbReference type="Pfam" id="PF01064">
    <property type="entry name" value="Activin_recp"/>
    <property type="match status" value="1"/>
</dbReference>
<dbReference type="PROSITE" id="PS00107">
    <property type="entry name" value="PROTEIN_KINASE_ATP"/>
    <property type="match status" value="1"/>
</dbReference>
<dbReference type="AlphaFoldDB" id="A0A2K5LDR2"/>
<dbReference type="GO" id="GO:2000026">
    <property type="term" value="P:regulation of multicellular organismal development"/>
    <property type="evidence" value="ECO:0007669"/>
    <property type="project" value="UniProtKB-ARBA"/>
</dbReference>
<dbReference type="FunFam" id="1.10.510.10:FF:000045">
    <property type="entry name" value="Receptor protein serine/threonine kinase"/>
    <property type="match status" value="1"/>
</dbReference>
<evidence type="ECO:0000256" key="31">
    <source>
        <dbReference type="ARBA" id="ARBA00023180"/>
    </source>
</evidence>
<evidence type="ECO:0000256" key="9">
    <source>
        <dbReference type="ARBA" id="ARBA00022427"/>
    </source>
</evidence>
<keyword evidence="20 37" id="KW-0547">Nucleotide-binding</keyword>
<evidence type="ECO:0000256" key="11">
    <source>
        <dbReference type="ARBA" id="ARBA00022499"/>
    </source>
</evidence>
<dbReference type="Gene3D" id="1.10.510.10">
    <property type="entry name" value="Transferase(Phosphotransferase) domain 1"/>
    <property type="match status" value="1"/>
</dbReference>
<keyword evidence="22" id="KW-0221">Differentiation</keyword>
<evidence type="ECO:0000256" key="38">
    <source>
        <dbReference type="RuleBase" id="RU000304"/>
    </source>
</evidence>
<keyword evidence="23 37" id="KW-0067">ATP-binding</keyword>
<evidence type="ECO:0000256" key="23">
    <source>
        <dbReference type="ARBA" id="ARBA00022840"/>
    </source>
</evidence>
<evidence type="ECO:0000259" key="41">
    <source>
        <dbReference type="PROSITE" id="PS51256"/>
    </source>
</evidence>
<keyword evidence="32" id="KW-0464">Manganese</keyword>
<evidence type="ECO:0000256" key="27">
    <source>
        <dbReference type="ARBA" id="ARBA00022989"/>
    </source>
</evidence>
<evidence type="ECO:0000256" key="19">
    <source>
        <dbReference type="ARBA" id="ARBA00022729"/>
    </source>
</evidence>
<accession>A0A2K5LDR2</accession>
<dbReference type="InterPro" id="IPR011009">
    <property type="entry name" value="Kinase-like_dom_sf"/>
</dbReference>
<comment type="cofactor">
    <cofactor evidence="1">
        <name>Mn(2+)</name>
        <dbReference type="ChEBI" id="CHEBI:29035"/>
    </cofactor>
</comment>
<dbReference type="InterPro" id="IPR017441">
    <property type="entry name" value="Protein_kinase_ATP_BS"/>
</dbReference>
<dbReference type="GO" id="GO:0046872">
    <property type="term" value="F:metal ion binding"/>
    <property type="evidence" value="ECO:0007669"/>
    <property type="project" value="UniProtKB-KW"/>
</dbReference>